<evidence type="ECO:0000313" key="1">
    <source>
        <dbReference type="EMBL" id="BBX30457.1"/>
    </source>
</evidence>
<gene>
    <name evidence="1" type="ORF">MALV_55820</name>
</gene>
<evidence type="ECO:0000313" key="2">
    <source>
        <dbReference type="Proteomes" id="UP000466906"/>
    </source>
</evidence>
<dbReference type="EMBL" id="AP022566">
    <property type="protein sequence ID" value="BBX30457.1"/>
    <property type="molecule type" value="Genomic_DNA"/>
</dbReference>
<dbReference type="Proteomes" id="UP000466906">
    <property type="component" value="Plasmid pJCM12272"/>
</dbReference>
<keyword evidence="2" id="KW-1185">Reference proteome</keyword>
<protein>
    <submittedName>
        <fullName evidence="1">Uncharacterized protein</fullName>
    </submittedName>
</protein>
<reference evidence="1 2" key="1">
    <citation type="journal article" date="2019" name="Emerg. Microbes Infect.">
        <title>Comprehensive subspecies identification of 175 nontuberculous mycobacteria species based on 7547 genomic profiles.</title>
        <authorList>
            <person name="Matsumoto Y."/>
            <person name="Kinjo T."/>
            <person name="Motooka D."/>
            <person name="Nabeya D."/>
            <person name="Jung N."/>
            <person name="Uechi K."/>
            <person name="Horii T."/>
            <person name="Iida T."/>
            <person name="Fujita J."/>
            <person name="Nakamura S."/>
        </authorList>
    </citation>
    <scope>NUCLEOTIDE SEQUENCE [LARGE SCALE GENOMIC DNA]</scope>
    <source>
        <strain evidence="1 2">JCM 12272</strain>
        <plasmid evidence="1">pJCM12272</plasmid>
    </source>
</reference>
<name>A0A6N4V3I2_9MYCO</name>
<proteinExistence type="predicted"/>
<dbReference type="KEGG" id="malv:MALV_55820"/>
<sequence>MARIEYAGLAWDAGTFTGDARTHDRVRAVLTSAPTVLVAVPGHYHAIEAGRCSLDDVQAAFIAVAEADGRRNELVLLADGDPHPY</sequence>
<keyword evidence="1" id="KW-0614">Plasmid</keyword>
<dbReference type="AlphaFoldDB" id="A0A6N4V3I2"/>
<geneLocation type="plasmid" evidence="1 2">
    <name>pJCM12272</name>
</geneLocation>
<organism evidence="1 2">
    <name type="scientific">Mycolicibacterium alvei</name>
    <dbReference type="NCBI Taxonomy" id="67081"/>
    <lineage>
        <taxon>Bacteria</taxon>
        <taxon>Bacillati</taxon>
        <taxon>Actinomycetota</taxon>
        <taxon>Actinomycetes</taxon>
        <taxon>Mycobacteriales</taxon>
        <taxon>Mycobacteriaceae</taxon>
        <taxon>Mycolicibacterium</taxon>
    </lineage>
</organism>
<accession>A0A6N4V3I2</accession>